<keyword evidence="1" id="KW-0812">Transmembrane</keyword>
<keyword evidence="1" id="KW-0472">Membrane</keyword>
<dbReference type="AlphaFoldDB" id="A0AAD0QZR2"/>
<reference evidence="2 3" key="1">
    <citation type="submission" date="2018-07" db="EMBL/GenBank/DDBJ databases">
        <title>Complete genome sequence of a Pseudomonas plecoglossicida strain pathogenic to the marine fish, Larimichthys crocea.</title>
        <authorList>
            <person name="Tao Z."/>
        </authorList>
    </citation>
    <scope>NUCLEOTIDE SEQUENCE [LARGE SCALE GENOMIC DNA]</scope>
    <source>
        <strain evidence="2 3">XSDHY-P</strain>
    </source>
</reference>
<feature type="transmembrane region" description="Helical" evidence="1">
    <location>
        <begin position="261"/>
        <end position="283"/>
    </location>
</feature>
<feature type="transmembrane region" description="Helical" evidence="1">
    <location>
        <begin position="42"/>
        <end position="61"/>
    </location>
</feature>
<feature type="transmembrane region" description="Helical" evidence="1">
    <location>
        <begin position="218"/>
        <end position="241"/>
    </location>
</feature>
<evidence type="ECO:0000313" key="2">
    <source>
        <dbReference type="EMBL" id="AXM98050.1"/>
    </source>
</evidence>
<feature type="transmembrane region" description="Helical" evidence="1">
    <location>
        <begin position="82"/>
        <end position="101"/>
    </location>
</feature>
<sequence length="347" mass="38914">MSRLARKNQMLAVAFACTAVFLFAFFESKLGNLVKKISINEYIIYRLLFTCCLYFAILRLITTLKKQSITLVFSPRNVDRILFVRGIVTVFYWACLAAAFANTKSQALTYPFFFLHPLWQIIAIRYHRKIWPPIKKQIAPITLIVSGVILFALFNPENIQVSFDKQKLLQALPSYLPALLAGIGFAYTNELSSDIAAKCKERPYKFMGNLIVEKMDGLRLTAYTTYAALLLLPVWLPVMLITMDSVEMNYSLAMFKTPDALGGHIQTLSIACLIVGFGTWAINEAFARAQQTTQIAALDGLIVPIAAGFDLWHGKLPIDHPNFIWMLGALALIMAGALWSALQPDTE</sequence>
<dbReference type="GeneID" id="49615868"/>
<gene>
    <name evidence="2" type="ORF">DVB73_20845</name>
</gene>
<proteinExistence type="predicted"/>
<feature type="transmembrane region" description="Helical" evidence="1">
    <location>
        <begin position="175"/>
        <end position="197"/>
    </location>
</feature>
<accession>A0AAD0QZR2</accession>
<keyword evidence="1" id="KW-1133">Transmembrane helix</keyword>
<dbReference type="Proteomes" id="UP000256503">
    <property type="component" value="Chromosome"/>
</dbReference>
<evidence type="ECO:0000313" key="3">
    <source>
        <dbReference type="Proteomes" id="UP000256503"/>
    </source>
</evidence>
<dbReference type="RefSeq" id="WP_016392928.1">
    <property type="nucleotide sequence ID" value="NZ_BSOM01000034.1"/>
</dbReference>
<dbReference type="EMBL" id="CP031146">
    <property type="protein sequence ID" value="AXM98050.1"/>
    <property type="molecule type" value="Genomic_DNA"/>
</dbReference>
<organism evidence="2 3">
    <name type="scientific">Pseudomonas plecoglossicida</name>
    <dbReference type="NCBI Taxonomy" id="70775"/>
    <lineage>
        <taxon>Bacteria</taxon>
        <taxon>Pseudomonadati</taxon>
        <taxon>Pseudomonadota</taxon>
        <taxon>Gammaproteobacteria</taxon>
        <taxon>Pseudomonadales</taxon>
        <taxon>Pseudomonadaceae</taxon>
        <taxon>Pseudomonas</taxon>
    </lineage>
</organism>
<name>A0AAD0QZR2_PSEDL</name>
<feature type="transmembrane region" description="Helical" evidence="1">
    <location>
        <begin position="138"/>
        <end position="155"/>
    </location>
</feature>
<evidence type="ECO:0000256" key="1">
    <source>
        <dbReference type="SAM" id="Phobius"/>
    </source>
</evidence>
<protein>
    <submittedName>
        <fullName evidence="2">Uncharacterized protein</fullName>
    </submittedName>
</protein>
<feature type="transmembrane region" description="Helical" evidence="1">
    <location>
        <begin position="324"/>
        <end position="342"/>
    </location>
</feature>
<feature type="transmembrane region" description="Helical" evidence="1">
    <location>
        <begin position="107"/>
        <end position="126"/>
    </location>
</feature>
<feature type="transmembrane region" description="Helical" evidence="1">
    <location>
        <begin position="295"/>
        <end position="312"/>
    </location>
</feature>